<reference evidence="12" key="1">
    <citation type="journal article" date="2012" name="Environ. Microbiol.">
        <title>Genomic content of uncultured Bacteroidetes from contrasting oceanic provinces in the North Atlantic Ocean.</title>
        <authorList>
            <person name="Gomez-Pereira P.R."/>
            <person name="Schuler M."/>
            <person name="Fuchs B.M."/>
            <person name="Bennke C."/>
            <person name="Teeling H."/>
            <person name="Waldmann J."/>
            <person name="Richter M."/>
            <person name="Barbe V."/>
            <person name="Bataille E."/>
            <person name="Glockner F.O."/>
            <person name="Amann R."/>
        </authorList>
    </citation>
    <scope>NUCLEOTIDE SEQUENCE</scope>
</reference>
<keyword evidence="8 11" id="KW-0139">CF(1)</keyword>
<dbReference type="AlphaFoldDB" id="H6RHF3"/>
<keyword evidence="7 11" id="KW-0472">Membrane</keyword>
<evidence type="ECO:0000256" key="4">
    <source>
        <dbReference type="ARBA" id="ARBA00022448"/>
    </source>
</evidence>
<reference evidence="12" key="2">
    <citation type="submission" date="2012-02" db="EMBL/GenBank/DDBJ databases">
        <authorList>
            <person name="Genoscope - CEA"/>
        </authorList>
    </citation>
    <scope>NUCLEOTIDE SEQUENCE</scope>
</reference>
<dbReference type="GO" id="GO:0046933">
    <property type="term" value="F:proton-transporting ATP synthase activity, rotational mechanism"/>
    <property type="evidence" value="ECO:0007669"/>
    <property type="project" value="UniProtKB-UniRule"/>
</dbReference>
<sequence>MAGGLQEVRERITSVQNTMQITSAMKMVSAAKLRRAQDAITQMRPYAVKLQGMLANVSASLQQGEGQYAEVRDVKRVLIVAITSNRGLCGAFNNNVVKLATRAVKACEEGNQAYVVLPLGKKALDAANRLEWPVAEGFGDAATTLFENLDFAHASEVANEVMAQFADGTYDRVVLAYNQFKNAAVQIPTEEAFLPMLPDADAEGDASSVDYIFEPNKEEIVERMLPNALRVQLYKALLDSHAAEHGARMTAMHQATDNGGELLRDLRITYNKARQTAITTEILEIVAGSEALDG</sequence>
<keyword evidence="5 11" id="KW-0375">Hydrogen ion transport</keyword>
<evidence type="ECO:0000256" key="6">
    <source>
        <dbReference type="ARBA" id="ARBA00023065"/>
    </source>
</evidence>
<keyword evidence="11" id="KW-1003">Cell membrane</keyword>
<dbReference type="PANTHER" id="PTHR11693">
    <property type="entry name" value="ATP SYNTHASE GAMMA CHAIN"/>
    <property type="match status" value="1"/>
</dbReference>
<gene>
    <name evidence="11" type="primary">atpG</name>
    <name evidence="12" type="ORF">VIS_S18DCB90028</name>
</gene>
<evidence type="ECO:0000256" key="1">
    <source>
        <dbReference type="ARBA" id="ARBA00003456"/>
    </source>
</evidence>
<comment type="subunit">
    <text evidence="11">F-type ATPases have 2 components, CF(1) - the catalytic core - and CF(0) - the membrane proton channel. CF(1) has five subunits: alpha(3), beta(3), gamma(1), delta(1), epsilon(1). CF(0) has three main subunits: a, b and c.</text>
</comment>
<keyword evidence="9 11" id="KW-0066">ATP synthesis</keyword>
<evidence type="ECO:0000256" key="7">
    <source>
        <dbReference type="ARBA" id="ARBA00023136"/>
    </source>
</evidence>
<evidence type="ECO:0000256" key="9">
    <source>
        <dbReference type="ARBA" id="ARBA00023310"/>
    </source>
</evidence>
<dbReference type="FunFam" id="1.10.287.80:FF:000003">
    <property type="entry name" value="ATP synthase gamma chain, chloroplastic"/>
    <property type="match status" value="1"/>
</dbReference>
<dbReference type="GO" id="GO:0009579">
    <property type="term" value="C:thylakoid"/>
    <property type="evidence" value="ECO:0007669"/>
    <property type="project" value="UniProtKB-SubCell"/>
</dbReference>
<dbReference type="PANTHER" id="PTHR11693:SF22">
    <property type="entry name" value="ATP SYNTHASE SUBUNIT GAMMA, MITOCHONDRIAL"/>
    <property type="match status" value="1"/>
</dbReference>
<dbReference type="GO" id="GO:0042777">
    <property type="term" value="P:proton motive force-driven plasma membrane ATP synthesis"/>
    <property type="evidence" value="ECO:0007669"/>
    <property type="project" value="UniProtKB-UniRule"/>
</dbReference>
<accession>H6RHF3</accession>
<dbReference type="GO" id="GO:0005524">
    <property type="term" value="F:ATP binding"/>
    <property type="evidence" value="ECO:0007669"/>
    <property type="project" value="UniProtKB-UniRule"/>
</dbReference>
<evidence type="ECO:0000256" key="2">
    <source>
        <dbReference type="ARBA" id="ARBA00004170"/>
    </source>
</evidence>
<proteinExistence type="inferred from homology"/>
<comment type="subcellular location">
    <subcellularLocation>
        <location evidence="11">Cell membrane</location>
        <topology evidence="11">Peripheral membrane protein</topology>
    </subcellularLocation>
    <subcellularLocation>
        <location evidence="2">Membrane</location>
        <topology evidence="2">Peripheral membrane protein</topology>
    </subcellularLocation>
    <subcellularLocation>
        <location evidence="10">Thylakoid</location>
    </subcellularLocation>
</comment>
<evidence type="ECO:0000256" key="3">
    <source>
        <dbReference type="ARBA" id="ARBA00007681"/>
    </source>
</evidence>
<dbReference type="PRINTS" id="PR00126">
    <property type="entry name" value="ATPASEGAMMA"/>
</dbReference>
<dbReference type="GO" id="GO:0005886">
    <property type="term" value="C:plasma membrane"/>
    <property type="evidence" value="ECO:0007669"/>
    <property type="project" value="UniProtKB-SubCell"/>
</dbReference>
<dbReference type="Gene3D" id="1.10.287.80">
    <property type="entry name" value="ATP synthase, gamma subunit, helix hairpin domain"/>
    <property type="match status" value="1"/>
</dbReference>
<dbReference type="InterPro" id="IPR035968">
    <property type="entry name" value="ATP_synth_F1_ATPase_gsu"/>
</dbReference>
<evidence type="ECO:0000256" key="11">
    <source>
        <dbReference type="HAMAP-Rule" id="MF_00815"/>
    </source>
</evidence>
<dbReference type="CDD" id="cd12151">
    <property type="entry name" value="F1-ATPase_gamma"/>
    <property type="match status" value="1"/>
</dbReference>
<comment type="similarity">
    <text evidence="3 11">Belongs to the ATPase gamma chain family.</text>
</comment>
<protein>
    <recommendedName>
        <fullName evidence="11">ATP synthase gamma chain</fullName>
    </recommendedName>
    <alternativeName>
        <fullName evidence="11">ATP synthase F1 sector gamma subunit</fullName>
    </alternativeName>
    <alternativeName>
        <fullName evidence="11">F-ATPase gamma subunit</fullName>
    </alternativeName>
</protein>
<keyword evidence="4 11" id="KW-0813">Transport</keyword>
<dbReference type="NCBIfam" id="TIGR01146">
    <property type="entry name" value="ATPsyn_F1gamma"/>
    <property type="match status" value="1"/>
</dbReference>
<dbReference type="GO" id="GO:0045259">
    <property type="term" value="C:proton-transporting ATP synthase complex"/>
    <property type="evidence" value="ECO:0007669"/>
    <property type="project" value="UniProtKB-KW"/>
</dbReference>
<dbReference type="InterPro" id="IPR000131">
    <property type="entry name" value="ATP_synth_F1_gsu"/>
</dbReference>
<dbReference type="SUPFAM" id="SSF52943">
    <property type="entry name" value="ATP synthase (F1-ATPase), gamma subunit"/>
    <property type="match status" value="1"/>
</dbReference>
<name>H6RHF3_9BACT</name>
<evidence type="ECO:0000313" key="12">
    <source>
        <dbReference type="EMBL" id="CCG00464.1"/>
    </source>
</evidence>
<evidence type="ECO:0000256" key="5">
    <source>
        <dbReference type="ARBA" id="ARBA00022781"/>
    </source>
</evidence>
<evidence type="ECO:0000256" key="8">
    <source>
        <dbReference type="ARBA" id="ARBA00023196"/>
    </source>
</evidence>
<organism evidence="12">
    <name type="scientific">uncultured Flavobacteriia bacterium</name>
    <dbReference type="NCBI Taxonomy" id="212695"/>
    <lineage>
        <taxon>Bacteria</taxon>
        <taxon>Pseudomonadati</taxon>
        <taxon>Bacteroidota</taxon>
        <taxon>Flavobacteriia</taxon>
        <taxon>environmental samples</taxon>
    </lineage>
</organism>
<dbReference type="EMBL" id="FO117608">
    <property type="protein sequence ID" value="CCG00464.1"/>
    <property type="molecule type" value="Genomic_DNA"/>
</dbReference>
<evidence type="ECO:0000256" key="10">
    <source>
        <dbReference type="ARBA" id="ARBA00060385"/>
    </source>
</evidence>
<dbReference type="Pfam" id="PF00231">
    <property type="entry name" value="ATP-synt"/>
    <property type="match status" value="1"/>
</dbReference>
<comment type="function">
    <text evidence="1 11">Produces ATP from ADP in the presence of a proton gradient across the membrane. The gamma chain is believed to be important in regulating ATPase activity and the flow of protons through the CF(0) complex.</text>
</comment>
<dbReference type="HAMAP" id="MF_00815">
    <property type="entry name" value="ATP_synth_gamma_bact"/>
    <property type="match status" value="1"/>
</dbReference>
<keyword evidence="6 11" id="KW-0406">Ion transport</keyword>
<dbReference type="Gene3D" id="3.40.1380.10">
    <property type="match status" value="1"/>
</dbReference>